<accession>A0ABW0J4L2</accession>
<gene>
    <name evidence="2" type="ORF">ACFPTO_03905</name>
</gene>
<name>A0ABW0J4L2_9BURK</name>
<sequence length="71" mass="7397">MFLVESESRIAGSRLGRCLAPVIPELEQLGWNVAFIEAAQKSGALNCTAAILTAIAVVLTTSSTIVGLLPL</sequence>
<protein>
    <submittedName>
        <fullName evidence="2">Uncharacterized protein</fullName>
    </submittedName>
</protein>
<reference evidence="3" key="1">
    <citation type="journal article" date="2019" name="Int. J. Syst. Evol. Microbiol.">
        <title>The Global Catalogue of Microorganisms (GCM) 10K type strain sequencing project: providing services to taxonomists for standard genome sequencing and annotation.</title>
        <authorList>
            <consortium name="The Broad Institute Genomics Platform"/>
            <consortium name="The Broad Institute Genome Sequencing Center for Infectious Disease"/>
            <person name="Wu L."/>
            <person name="Ma J."/>
        </authorList>
    </citation>
    <scope>NUCLEOTIDE SEQUENCE [LARGE SCALE GENOMIC DNA]</scope>
    <source>
        <strain evidence="3">CCUG 56042</strain>
    </source>
</reference>
<evidence type="ECO:0000313" key="3">
    <source>
        <dbReference type="Proteomes" id="UP001596103"/>
    </source>
</evidence>
<keyword evidence="1" id="KW-0812">Transmembrane</keyword>
<evidence type="ECO:0000313" key="2">
    <source>
        <dbReference type="EMBL" id="MFC5427957.1"/>
    </source>
</evidence>
<organism evidence="2 3">
    <name type="scientific">Paraburkholderia denitrificans</name>
    <dbReference type="NCBI Taxonomy" id="694025"/>
    <lineage>
        <taxon>Bacteria</taxon>
        <taxon>Pseudomonadati</taxon>
        <taxon>Pseudomonadota</taxon>
        <taxon>Betaproteobacteria</taxon>
        <taxon>Burkholderiales</taxon>
        <taxon>Burkholderiaceae</taxon>
        <taxon>Paraburkholderia</taxon>
    </lineage>
</organism>
<feature type="transmembrane region" description="Helical" evidence="1">
    <location>
        <begin position="49"/>
        <end position="69"/>
    </location>
</feature>
<evidence type="ECO:0000256" key="1">
    <source>
        <dbReference type="SAM" id="Phobius"/>
    </source>
</evidence>
<comment type="caution">
    <text evidence="2">The sequence shown here is derived from an EMBL/GenBank/DDBJ whole genome shotgun (WGS) entry which is preliminary data.</text>
</comment>
<dbReference type="EMBL" id="JBHSMP010000007">
    <property type="protein sequence ID" value="MFC5427957.1"/>
    <property type="molecule type" value="Genomic_DNA"/>
</dbReference>
<dbReference type="RefSeq" id="WP_377709604.1">
    <property type="nucleotide sequence ID" value="NZ_JBHSMP010000007.1"/>
</dbReference>
<keyword evidence="1" id="KW-1133">Transmembrane helix</keyword>
<keyword evidence="1" id="KW-0472">Membrane</keyword>
<keyword evidence="3" id="KW-1185">Reference proteome</keyword>
<dbReference type="Proteomes" id="UP001596103">
    <property type="component" value="Unassembled WGS sequence"/>
</dbReference>
<proteinExistence type="predicted"/>